<comment type="caution">
    <text evidence="1">The sequence shown here is derived from an EMBL/GenBank/DDBJ whole genome shotgun (WGS) entry which is preliminary data.</text>
</comment>
<dbReference type="Proteomes" id="UP000075360">
    <property type="component" value="Unassembled WGS sequence"/>
</dbReference>
<evidence type="ECO:0000313" key="2">
    <source>
        <dbReference type="Proteomes" id="UP000075360"/>
    </source>
</evidence>
<reference evidence="1 2" key="1">
    <citation type="submission" date="2015-06" db="EMBL/GenBank/DDBJ databases">
        <title>Improved classification and identification of acetic acid bacteria using matrix-assisted laser desorption/ionization time-of-flight mass spectrometry; Gluconobacter nephelii and Gluconobacter uchimurae are later heterotypic synonyms of Gluconobacter japonicus and Gluconobacter oxydans, respectively.</title>
        <authorList>
            <person name="Li L."/>
            <person name="Cleenwerck I."/>
            <person name="De Vuyst L."/>
            <person name="Vandamme P."/>
        </authorList>
    </citation>
    <scope>NUCLEOTIDE SEQUENCE [LARGE SCALE GENOMIC DNA]</scope>
    <source>
        <strain evidence="1 2">LMG 23690</strain>
    </source>
</reference>
<dbReference type="EMBL" id="LHZU01000144">
    <property type="protein sequence ID" value="KXV57408.1"/>
    <property type="molecule type" value="Genomic_DNA"/>
</dbReference>
<dbReference type="PATRIC" id="fig|446692.4.peg.430"/>
<dbReference type="AlphaFoldDB" id="A0A149TW96"/>
<sequence>MEGRVVADGPEVDPEAVVAREAELMVVRVGVLAEVRVAAVASAVPQEAAAEAIVPAVHAALAKTGPFTVFKEIKREEAVTLSLFFCLLDMNLLRYGRADIPRPIF</sequence>
<proteinExistence type="predicted"/>
<organism evidence="1 2">
    <name type="scientific">Acetobacter senegalensis</name>
    <dbReference type="NCBI Taxonomy" id="446692"/>
    <lineage>
        <taxon>Bacteria</taxon>
        <taxon>Pseudomonadati</taxon>
        <taxon>Pseudomonadota</taxon>
        <taxon>Alphaproteobacteria</taxon>
        <taxon>Acetobacterales</taxon>
        <taxon>Acetobacteraceae</taxon>
        <taxon>Acetobacter</taxon>
    </lineage>
</organism>
<protein>
    <submittedName>
        <fullName evidence="1">Uncharacterized protein</fullName>
    </submittedName>
</protein>
<name>A0A149TW96_9PROT</name>
<gene>
    <name evidence="1" type="ORF">AD948_14200</name>
</gene>
<evidence type="ECO:0000313" key="1">
    <source>
        <dbReference type="EMBL" id="KXV57408.1"/>
    </source>
</evidence>
<accession>A0A149TW96</accession>